<accession>A0A7X9RR57</accession>
<evidence type="ECO:0000313" key="5">
    <source>
        <dbReference type="EMBL" id="NME67488.1"/>
    </source>
</evidence>
<dbReference type="Pfam" id="PF24850">
    <property type="entry name" value="CC_BshC"/>
    <property type="match status" value="1"/>
</dbReference>
<dbReference type="Pfam" id="PF10079">
    <property type="entry name" value="Rossmann-like_BshC"/>
    <property type="match status" value="1"/>
</dbReference>
<dbReference type="InterPro" id="IPR011199">
    <property type="entry name" value="Bacillithiol_biosynth_BshC"/>
</dbReference>
<sequence length="519" mass="60222">MNTYKIPFETAGLYGKMFLDYLSEKEEIKPLYQHSPQLSSFDQIIENRSDFTDASRQRLVQSLHEQYSKIEDYPSEQIDLLLDKNTYTIITGHQLNIFTGPLFFVYKIAATINLCKQLKEKYPDKNFIPVYWMATEDHDFEEIASFQLGGRKYTWEHPNASGPVGRLSLEGMDQILDRIKDMPALFVNAYRQSENLTEASRKIVNELFKEFGLVCVDADHKILKEPFREIIKKELFEGVSYQKVTETNAVIEAQGYKTQIYAREINLFYMEDGVRLRLEKTAEGFQTVGGDYKWTSEEMNLLVDESPEKFSPNVVLRPVLQEVLLPNLAYLGGPAEVVYWLQLKSAFDAYNVKYPMVLPRGFCLVLDGHFSEKWRKSGWPLEELLKPKREIEEQLLDTNESVDTDITSELVKIELAYNDILTKASAITPNLKKHVDAEMTRMQKRVQHTQNKLRKEGKRKIQDDIERVLCIRECLLPNNAPQERIVNLIEFWPKNVDFIPELIGELDPLSFNLNVMVGD</sequence>
<dbReference type="EMBL" id="JABANE010000011">
    <property type="protein sequence ID" value="NME67488.1"/>
    <property type="molecule type" value="Genomic_DNA"/>
</dbReference>
<evidence type="ECO:0000256" key="2">
    <source>
        <dbReference type="HAMAP-Rule" id="MF_01867"/>
    </source>
</evidence>
<reference evidence="5 6" key="1">
    <citation type="submission" date="2020-04" db="EMBL/GenBank/DDBJ databases">
        <title>Flammeovirga sp. SR4, a novel species isolated from seawater.</title>
        <authorList>
            <person name="Wang X."/>
        </authorList>
    </citation>
    <scope>NUCLEOTIDE SEQUENCE [LARGE SCALE GENOMIC DNA]</scope>
    <source>
        <strain evidence="5 6">ATCC 23126</strain>
    </source>
</reference>
<evidence type="ECO:0000259" key="3">
    <source>
        <dbReference type="Pfam" id="PF10079"/>
    </source>
</evidence>
<dbReference type="RefSeq" id="WP_169655825.1">
    <property type="nucleotide sequence ID" value="NZ_JABANE010000011.1"/>
</dbReference>
<dbReference type="HAMAP" id="MF_01867">
    <property type="entry name" value="BshC"/>
    <property type="match status" value="1"/>
</dbReference>
<dbReference type="NCBIfam" id="TIGR03998">
    <property type="entry name" value="thiol_BshC"/>
    <property type="match status" value="1"/>
</dbReference>
<keyword evidence="6" id="KW-1185">Reference proteome</keyword>
<dbReference type="InterPro" id="IPR055398">
    <property type="entry name" value="Rossmann-like_BshC"/>
</dbReference>
<dbReference type="GO" id="GO:0016874">
    <property type="term" value="F:ligase activity"/>
    <property type="evidence" value="ECO:0007669"/>
    <property type="project" value="UniProtKB-UniRule"/>
</dbReference>
<dbReference type="EC" id="6.-.-.-" evidence="2"/>
<name>A0A7X9RR57_9BACT</name>
<comment type="caution">
    <text evidence="5">The sequence shown here is derived from an EMBL/GenBank/DDBJ whole genome shotgun (WGS) entry which is preliminary data.</text>
</comment>
<keyword evidence="1 2" id="KW-0436">Ligase</keyword>
<feature type="domain" description="Bacillithiol biosynthesis BshC C-terminal coiled-coil" evidence="4">
    <location>
        <begin position="364"/>
        <end position="515"/>
    </location>
</feature>
<feature type="domain" description="Bacillithiol biosynthesis BshC N-terminal Rossmann-like" evidence="3">
    <location>
        <begin position="1"/>
        <end position="360"/>
    </location>
</feature>
<evidence type="ECO:0000259" key="4">
    <source>
        <dbReference type="Pfam" id="PF24850"/>
    </source>
</evidence>
<dbReference type="InterPro" id="IPR055399">
    <property type="entry name" value="CC_BshC"/>
</dbReference>
<evidence type="ECO:0000313" key="6">
    <source>
        <dbReference type="Proteomes" id="UP000576082"/>
    </source>
</evidence>
<protein>
    <recommendedName>
        <fullName evidence="2">Putative cysteine ligase BshC</fullName>
        <ecNumber evidence="2">6.-.-.-</ecNumber>
    </recommendedName>
</protein>
<gene>
    <name evidence="2 5" type="primary">bshC</name>
    <name evidence="5" type="ORF">HHU12_05875</name>
</gene>
<dbReference type="AlphaFoldDB" id="A0A7X9RR57"/>
<evidence type="ECO:0000256" key="1">
    <source>
        <dbReference type="ARBA" id="ARBA00022598"/>
    </source>
</evidence>
<organism evidence="5 6">
    <name type="scientific">Flammeovirga aprica JL-4</name>
    <dbReference type="NCBI Taxonomy" id="694437"/>
    <lineage>
        <taxon>Bacteria</taxon>
        <taxon>Pseudomonadati</taxon>
        <taxon>Bacteroidota</taxon>
        <taxon>Cytophagia</taxon>
        <taxon>Cytophagales</taxon>
        <taxon>Flammeovirgaceae</taxon>
        <taxon>Flammeovirga</taxon>
    </lineage>
</organism>
<dbReference type="PIRSF" id="PIRSF012535">
    <property type="entry name" value="UCP012535"/>
    <property type="match status" value="1"/>
</dbReference>
<proteinExistence type="inferred from homology"/>
<dbReference type="Proteomes" id="UP000576082">
    <property type="component" value="Unassembled WGS sequence"/>
</dbReference>
<comment type="similarity">
    <text evidence="2">Belongs to the BshC family.</text>
</comment>